<dbReference type="PROSITE" id="PS50088">
    <property type="entry name" value="ANK_REPEAT"/>
    <property type="match status" value="9"/>
</dbReference>
<reference evidence="4" key="1">
    <citation type="submission" date="2019-03" db="EMBL/GenBank/DDBJ databases">
        <title>Improved annotation for the trematode Fasciola hepatica.</title>
        <authorList>
            <person name="Choi Y.-J."/>
            <person name="Martin J."/>
            <person name="Mitreva M."/>
        </authorList>
    </citation>
    <scope>NUCLEOTIDE SEQUENCE [LARGE SCALE GENOMIC DNA]</scope>
</reference>
<gene>
    <name evidence="4" type="ORF">D915_002070</name>
</gene>
<dbReference type="Proteomes" id="UP000230066">
    <property type="component" value="Unassembled WGS sequence"/>
</dbReference>
<sequence>MDSTDTSSEETHSLSFVSPSIYSRSRAPRSKTTETVNSLPDELRCWRTRDKLTNLLPNLHLRNKGPDTNESVNRTGDSYEMTHHLHIPYYHHFWSRQTVELDYEDRLNLGRAFQLTVSNEVGELFDLVLDRPRIVNAKDPSGRTLLLHAADKGSYEVARILLSRGADPNAVDGDGNCAIHLAVRRCKIDVVELLLQHGANIMCSNKHGVRPIHLACETNFLEGLKNILTWTKMSVNTTDDRGSTPLHYCCLSNSYDCLKLLLDNGADIYQKDESGSCPIHVAVFQAAIECVQLLFEHEMIQHDRHLLVSTLLPTKNLKMKVSGERKGSIFAKWVQPKEKRTGEDCSTHNSDRSNLLASLVDSQRLINLFDGEGLSPIHIAVNSGNLNLVQICLDRGADPLVVDKCGHTAAHFACARGDLDCVKLLFDYHPKLKSRLIQSVDEDGRTILHQAAMGDHPEMVDYLVKMGADLDKSDNKGLSPLLLSALKGSVHACIRLVQLGANVTHADENGRNVATLLLLGRTGKAREVTSALKDTGKLKEMINHQDKWGCSFMHIATRLGYKVAIQIALKFQGSVLKCDMERSNPLHTAALFGRYEICRMILETPEGIRALGRRDHRGRQPLHIAAQHGHHRVVELILRKDCLMRRCHKGNTPLHYAAMNGNGKTCSILLTTDQRLLNEKNGLGMTALHIAAMHKNGEVAGYLLTAGAKILPDNRGIYFTTHLFNQDNYLAAKVVTEHKRWPEIMEMLRNTNHCPLERLVRYMPSLTSLVMDQFVTECGIGNTEDHGTQFDFTMFQPSSGDQTRKTTSAFHLIKMMINEEHSDLLVHPLCTAYLSMKWYVYFCTTY</sequence>
<dbReference type="SUPFAM" id="SSF48403">
    <property type="entry name" value="Ankyrin repeat"/>
    <property type="match status" value="2"/>
</dbReference>
<feature type="repeat" description="ANK" evidence="3">
    <location>
        <begin position="443"/>
        <end position="475"/>
    </location>
</feature>
<feature type="repeat" description="ANK" evidence="3">
    <location>
        <begin position="141"/>
        <end position="173"/>
    </location>
</feature>
<feature type="repeat" description="ANK" evidence="3">
    <location>
        <begin position="683"/>
        <end position="715"/>
    </location>
</feature>
<dbReference type="PROSITE" id="PS50297">
    <property type="entry name" value="ANK_REP_REGION"/>
    <property type="match status" value="8"/>
</dbReference>
<dbReference type="SMART" id="SM00248">
    <property type="entry name" value="ANK"/>
    <property type="match status" value="14"/>
</dbReference>
<feature type="repeat" description="ANK" evidence="3">
    <location>
        <begin position="476"/>
        <end position="508"/>
    </location>
</feature>
<dbReference type="AlphaFoldDB" id="A0A4E0RN92"/>
<comment type="caution">
    <text evidence="4">The sequence shown here is derived from an EMBL/GenBank/DDBJ whole genome shotgun (WGS) entry which is preliminary data.</text>
</comment>
<dbReference type="InterPro" id="IPR036770">
    <property type="entry name" value="Ankyrin_rpt-contain_sf"/>
</dbReference>
<feature type="repeat" description="ANK" evidence="3">
    <location>
        <begin position="617"/>
        <end position="640"/>
    </location>
</feature>
<protein>
    <submittedName>
        <fullName evidence="4">Transient receptor potential cation channel subfamily A member 1</fullName>
    </submittedName>
</protein>
<evidence type="ECO:0000256" key="1">
    <source>
        <dbReference type="ARBA" id="ARBA00022737"/>
    </source>
</evidence>
<dbReference type="InterPro" id="IPR002110">
    <property type="entry name" value="Ankyrin_rpt"/>
</dbReference>
<accession>A0A4E0RN92</accession>
<feature type="repeat" description="ANK" evidence="3">
    <location>
        <begin position="649"/>
        <end position="670"/>
    </location>
</feature>
<keyword evidence="4" id="KW-0675">Receptor</keyword>
<keyword evidence="5" id="KW-1185">Reference proteome</keyword>
<evidence type="ECO:0000256" key="2">
    <source>
        <dbReference type="ARBA" id="ARBA00023043"/>
    </source>
</evidence>
<dbReference type="EMBL" id="JXXN02000493">
    <property type="protein sequence ID" value="THD27214.1"/>
    <property type="molecule type" value="Genomic_DNA"/>
</dbReference>
<evidence type="ECO:0000256" key="3">
    <source>
        <dbReference type="PROSITE-ProRule" id="PRU00023"/>
    </source>
</evidence>
<feature type="repeat" description="ANK" evidence="3">
    <location>
        <begin position="174"/>
        <end position="206"/>
    </location>
</feature>
<dbReference type="Pfam" id="PF12796">
    <property type="entry name" value="Ank_2"/>
    <property type="match status" value="4"/>
</dbReference>
<evidence type="ECO:0000313" key="5">
    <source>
        <dbReference type="Proteomes" id="UP000230066"/>
    </source>
</evidence>
<dbReference type="Gene3D" id="1.25.40.20">
    <property type="entry name" value="Ankyrin repeat-containing domain"/>
    <property type="match status" value="5"/>
</dbReference>
<keyword evidence="1" id="KW-0677">Repeat</keyword>
<dbReference type="PANTHER" id="PTHR24198">
    <property type="entry name" value="ANKYRIN REPEAT AND PROTEIN KINASE DOMAIN-CONTAINING PROTEIN"/>
    <property type="match status" value="1"/>
</dbReference>
<evidence type="ECO:0000313" key="4">
    <source>
        <dbReference type="EMBL" id="THD27214.1"/>
    </source>
</evidence>
<name>A0A4E0RN92_FASHE</name>
<dbReference type="PANTHER" id="PTHR24198:SF165">
    <property type="entry name" value="ANKYRIN REPEAT-CONTAINING PROTEIN-RELATED"/>
    <property type="match status" value="1"/>
</dbReference>
<organism evidence="4 5">
    <name type="scientific">Fasciola hepatica</name>
    <name type="common">Liver fluke</name>
    <dbReference type="NCBI Taxonomy" id="6192"/>
    <lineage>
        <taxon>Eukaryota</taxon>
        <taxon>Metazoa</taxon>
        <taxon>Spiralia</taxon>
        <taxon>Lophotrochozoa</taxon>
        <taxon>Platyhelminthes</taxon>
        <taxon>Trematoda</taxon>
        <taxon>Digenea</taxon>
        <taxon>Plagiorchiida</taxon>
        <taxon>Echinostomata</taxon>
        <taxon>Echinostomatoidea</taxon>
        <taxon>Fasciolidae</taxon>
        <taxon>Fasciola</taxon>
    </lineage>
</organism>
<keyword evidence="2 3" id="KW-0040">ANK repeat</keyword>
<feature type="repeat" description="ANK" evidence="3">
    <location>
        <begin position="241"/>
        <end position="273"/>
    </location>
</feature>
<proteinExistence type="predicted"/>
<dbReference type="Pfam" id="PF13637">
    <property type="entry name" value="Ank_4"/>
    <property type="match status" value="1"/>
</dbReference>
<feature type="repeat" description="ANK" evidence="3">
    <location>
        <begin position="372"/>
        <end position="404"/>
    </location>
</feature>